<dbReference type="SUPFAM" id="SSF103473">
    <property type="entry name" value="MFS general substrate transporter"/>
    <property type="match status" value="1"/>
</dbReference>
<dbReference type="Proteomes" id="UP001153328">
    <property type="component" value="Unassembled WGS sequence"/>
</dbReference>
<sequence length="430" mass="43792">MRHSVATGQKPDPDGGPEQAERWLARTGRVLRNPGFRRYYIAQTFSLSGTWMQFTGQIWLVMKVLAPGDARMLGVTAALQSAPIVLTLWGGSLADGRDKRRLLIVTQSLSGALALVLGLSVLTHHVSLPFVWFCAVALGLVNAADAPARQAIIPELVGVADVPNAVALNSASYQATRAFGVALAPLAVGLWGLSAPFLLNCVSFAGVIWALTHLGPARFGTTGPLKGRGRPPIREGLAAIRASAGLLGPVAALFLVALFALNFNVTLPVLATTDLKGGLGEVSALLTASSVGAVGASLVLAGLTGPKDRLAVAAMTALAAAMVALALCRQSWLACVIMVPLGASIAATTATVNTLLQQRSDPGMRGRITAVYSLIMQGSALLGGPLVGLLCQPGLGGAPGGLLLGAGAALLGALVLGRLSARVAPLGNGA</sequence>
<accession>A0A9W4MHN3</accession>
<keyword evidence="3" id="KW-1003">Cell membrane</keyword>
<evidence type="ECO:0000256" key="2">
    <source>
        <dbReference type="ARBA" id="ARBA00022448"/>
    </source>
</evidence>
<protein>
    <submittedName>
        <fullName evidence="8">MFS transporter</fullName>
    </submittedName>
</protein>
<feature type="transmembrane region" description="Helical" evidence="7">
    <location>
        <begin position="333"/>
        <end position="356"/>
    </location>
</feature>
<name>A0A9W4MHN3_9ACTN</name>
<feature type="transmembrane region" description="Helical" evidence="7">
    <location>
        <begin position="102"/>
        <end position="122"/>
    </location>
</feature>
<keyword evidence="9" id="KW-1185">Reference proteome</keyword>
<keyword evidence="4 7" id="KW-0812">Transmembrane</keyword>
<feature type="transmembrane region" description="Helical" evidence="7">
    <location>
        <begin position="238"/>
        <end position="262"/>
    </location>
</feature>
<feature type="transmembrane region" description="Helical" evidence="7">
    <location>
        <begin position="282"/>
        <end position="303"/>
    </location>
</feature>
<dbReference type="EMBL" id="CAJVAX010000018">
    <property type="protein sequence ID" value="CAG7644929.1"/>
    <property type="molecule type" value="Genomic_DNA"/>
</dbReference>
<reference evidence="8" key="1">
    <citation type="submission" date="2021-06" db="EMBL/GenBank/DDBJ databases">
        <authorList>
            <person name="Arsene-Ploetze F."/>
        </authorList>
    </citation>
    <scope>NUCLEOTIDE SEQUENCE</scope>
    <source>
        <strain evidence="8">SBRY1</strain>
    </source>
</reference>
<comment type="subcellular location">
    <subcellularLocation>
        <location evidence="1">Cell membrane</location>
        <topology evidence="1">Multi-pass membrane protein</topology>
    </subcellularLocation>
</comment>
<feature type="transmembrane region" description="Helical" evidence="7">
    <location>
        <begin position="39"/>
        <end position="60"/>
    </location>
</feature>
<evidence type="ECO:0000256" key="6">
    <source>
        <dbReference type="ARBA" id="ARBA00023136"/>
    </source>
</evidence>
<feature type="transmembrane region" description="Helical" evidence="7">
    <location>
        <begin position="310"/>
        <end position="327"/>
    </location>
</feature>
<dbReference type="RefSeq" id="WP_205048071.1">
    <property type="nucleotide sequence ID" value="NZ_CAJVAX010000018.1"/>
</dbReference>
<dbReference type="GO" id="GO:0005886">
    <property type="term" value="C:plasma membrane"/>
    <property type="evidence" value="ECO:0007669"/>
    <property type="project" value="UniProtKB-SubCell"/>
</dbReference>
<evidence type="ECO:0000256" key="1">
    <source>
        <dbReference type="ARBA" id="ARBA00004651"/>
    </source>
</evidence>
<feature type="transmembrane region" description="Helical" evidence="7">
    <location>
        <begin position="368"/>
        <end position="390"/>
    </location>
</feature>
<dbReference type="PANTHER" id="PTHR23513">
    <property type="entry name" value="INTEGRAL MEMBRANE EFFLUX PROTEIN-RELATED"/>
    <property type="match status" value="1"/>
</dbReference>
<dbReference type="Pfam" id="PF05977">
    <property type="entry name" value="MFS_3"/>
    <property type="match status" value="1"/>
</dbReference>
<evidence type="ECO:0000256" key="7">
    <source>
        <dbReference type="SAM" id="Phobius"/>
    </source>
</evidence>
<feature type="transmembrane region" description="Helical" evidence="7">
    <location>
        <begin position="197"/>
        <end position="217"/>
    </location>
</feature>
<dbReference type="PANTHER" id="PTHR23513:SF11">
    <property type="entry name" value="STAPHYLOFERRIN A TRANSPORTER"/>
    <property type="match status" value="1"/>
</dbReference>
<evidence type="ECO:0000256" key="4">
    <source>
        <dbReference type="ARBA" id="ARBA00022692"/>
    </source>
</evidence>
<keyword evidence="5 7" id="KW-1133">Transmembrane helix</keyword>
<feature type="transmembrane region" description="Helical" evidence="7">
    <location>
        <begin position="396"/>
        <end position="416"/>
    </location>
</feature>
<evidence type="ECO:0000313" key="9">
    <source>
        <dbReference type="Proteomes" id="UP001153328"/>
    </source>
</evidence>
<proteinExistence type="predicted"/>
<dbReference type="InterPro" id="IPR010290">
    <property type="entry name" value="TM_effector"/>
</dbReference>
<dbReference type="CDD" id="cd06173">
    <property type="entry name" value="MFS_MefA_like"/>
    <property type="match status" value="1"/>
</dbReference>
<dbReference type="Gene3D" id="1.20.1250.20">
    <property type="entry name" value="MFS general substrate transporter like domains"/>
    <property type="match status" value="1"/>
</dbReference>
<evidence type="ECO:0000313" key="8">
    <source>
        <dbReference type="EMBL" id="CAG7644929.1"/>
    </source>
</evidence>
<feature type="transmembrane region" description="Helical" evidence="7">
    <location>
        <begin position="72"/>
        <end position="90"/>
    </location>
</feature>
<dbReference type="AlphaFoldDB" id="A0A9W4MHN3"/>
<comment type="caution">
    <text evidence="8">The sequence shown here is derived from an EMBL/GenBank/DDBJ whole genome shotgun (WGS) entry which is preliminary data.</text>
</comment>
<dbReference type="InterPro" id="IPR036259">
    <property type="entry name" value="MFS_trans_sf"/>
</dbReference>
<evidence type="ECO:0000256" key="5">
    <source>
        <dbReference type="ARBA" id="ARBA00022989"/>
    </source>
</evidence>
<keyword evidence="6 7" id="KW-0472">Membrane</keyword>
<evidence type="ECO:0000256" key="3">
    <source>
        <dbReference type="ARBA" id="ARBA00022475"/>
    </source>
</evidence>
<gene>
    <name evidence="8" type="ORF">SBRY_40025</name>
</gene>
<organism evidence="8 9">
    <name type="scientific">Actinacidiphila bryophytorum</name>
    <dbReference type="NCBI Taxonomy" id="1436133"/>
    <lineage>
        <taxon>Bacteria</taxon>
        <taxon>Bacillati</taxon>
        <taxon>Actinomycetota</taxon>
        <taxon>Actinomycetes</taxon>
        <taxon>Kitasatosporales</taxon>
        <taxon>Streptomycetaceae</taxon>
        <taxon>Actinacidiphila</taxon>
    </lineage>
</organism>
<keyword evidence="2" id="KW-0813">Transport</keyword>